<dbReference type="EMBL" id="JAAGVY010000040">
    <property type="protein sequence ID" value="NEN25103.1"/>
    <property type="molecule type" value="Genomic_DNA"/>
</dbReference>
<organism evidence="10 11">
    <name type="scientific">Cryomorpha ignava</name>
    <dbReference type="NCBI Taxonomy" id="101383"/>
    <lineage>
        <taxon>Bacteria</taxon>
        <taxon>Pseudomonadati</taxon>
        <taxon>Bacteroidota</taxon>
        <taxon>Flavobacteriia</taxon>
        <taxon>Flavobacteriales</taxon>
        <taxon>Cryomorphaceae</taxon>
        <taxon>Cryomorpha</taxon>
    </lineage>
</organism>
<evidence type="ECO:0000256" key="4">
    <source>
        <dbReference type="ARBA" id="ARBA00022679"/>
    </source>
</evidence>
<keyword evidence="5 8" id="KW-0663">Pyridoxal phosphate</keyword>
<dbReference type="RefSeq" id="WP_163286562.1">
    <property type="nucleotide sequence ID" value="NZ_JAAGVY010000040.1"/>
</dbReference>
<evidence type="ECO:0000256" key="3">
    <source>
        <dbReference type="ARBA" id="ARBA00010447"/>
    </source>
</evidence>
<dbReference type="NCBIfam" id="TIGR01979">
    <property type="entry name" value="sufS"/>
    <property type="match status" value="1"/>
</dbReference>
<dbReference type="SUPFAM" id="SSF53383">
    <property type="entry name" value="PLP-dependent transferases"/>
    <property type="match status" value="1"/>
</dbReference>
<dbReference type="Gene3D" id="3.40.640.10">
    <property type="entry name" value="Type I PLP-dependent aspartate aminotransferase-like (Major domain)"/>
    <property type="match status" value="1"/>
</dbReference>
<dbReference type="Pfam" id="PF00266">
    <property type="entry name" value="Aminotran_5"/>
    <property type="match status" value="1"/>
</dbReference>
<dbReference type="InterPro" id="IPR015421">
    <property type="entry name" value="PyrdxlP-dep_Trfase_major"/>
</dbReference>
<dbReference type="InterPro" id="IPR016454">
    <property type="entry name" value="Cysteine_dSase"/>
</dbReference>
<dbReference type="PANTHER" id="PTHR43586">
    <property type="entry name" value="CYSTEINE DESULFURASE"/>
    <property type="match status" value="1"/>
</dbReference>
<dbReference type="GO" id="GO:0030170">
    <property type="term" value="F:pyridoxal phosphate binding"/>
    <property type="evidence" value="ECO:0007669"/>
    <property type="project" value="UniProtKB-UniRule"/>
</dbReference>
<evidence type="ECO:0000259" key="9">
    <source>
        <dbReference type="Pfam" id="PF00266"/>
    </source>
</evidence>
<dbReference type="InterPro" id="IPR010970">
    <property type="entry name" value="Cys_dSase_SufS"/>
</dbReference>
<keyword evidence="11" id="KW-1185">Reference proteome</keyword>
<comment type="similarity">
    <text evidence="3 8">Belongs to the class-V pyridoxal-phosphate-dependent aminotransferase family. Csd subfamily.</text>
</comment>
<dbReference type="Proteomes" id="UP000486602">
    <property type="component" value="Unassembled WGS sequence"/>
</dbReference>
<dbReference type="AlphaFoldDB" id="A0A7K3WTU0"/>
<comment type="caution">
    <text evidence="10">The sequence shown here is derived from an EMBL/GenBank/DDBJ whole genome shotgun (WGS) entry which is preliminary data.</text>
</comment>
<evidence type="ECO:0000256" key="1">
    <source>
        <dbReference type="ARBA" id="ARBA00001933"/>
    </source>
</evidence>
<dbReference type="Gene3D" id="3.90.1150.10">
    <property type="entry name" value="Aspartate Aminotransferase, domain 1"/>
    <property type="match status" value="1"/>
</dbReference>
<evidence type="ECO:0000256" key="5">
    <source>
        <dbReference type="ARBA" id="ARBA00022898"/>
    </source>
</evidence>
<dbReference type="PANTHER" id="PTHR43586:SF8">
    <property type="entry name" value="CYSTEINE DESULFURASE 1, CHLOROPLASTIC"/>
    <property type="match status" value="1"/>
</dbReference>
<evidence type="ECO:0000256" key="7">
    <source>
        <dbReference type="RuleBase" id="RU004504"/>
    </source>
</evidence>
<name>A0A7K3WTU0_9FLAO</name>
<comment type="function">
    <text evidence="2 8">Catalyzes the removal of elemental sulfur and selenium atoms from L-cysteine, L-cystine, L-selenocysteine, and L-selenocystine to produce L-alanine.</text>
</comment>
<dbReference type="GO" id="GO:0031071">
    <property type="term" value="F:cysteine desulfurase activity"/>
    <property type="evidence" value="ECO:0007669"/>
    <property type="project" value="UniProtKB-UniRule"/>
</dbReference>
<accession>A0A7K3WTU0</accession>
<dbReference type="InterPro" id="IPR015424">
    <property type="entry name" value="PyrdxlP-dep_Trfase"/>
</dbReference>
<keyword evidence="4 8" id="KW-0808">Transferase</keyword>
<dbReference type="InterPro" id="IPR015422">
    <property type="entry name" value="PyrdxlP-dep_Trfase_small"/>
</dbReference>
<reference evidence="10 11" key="1">
    <citation type="submission" date="2020-02" db="EMBL/GenBank/DDBJ databases">
        <title>Out from the shadows clarifying the taxonomy of the family Cryomorphaceae and related taxa by utilizing the GTDB taxonomic framework.</title>
        <authorList>
            <person name="Bowman J.P."/>
        </authorList>
    </citation>
    <scope>NUCLEOTIDE SEQUENCE [LARGE SCALE GENOMIC DNA]</scope>
    <source>
        <strain evidence="10 11">QSSC 1-22</strain>
    </source>
</reference>
<evidence type="ECO:0000256" key="2">
    <source>
        <dbReference type="ARBA" id="ARBA00002824"/>
    </source>
</evidence>
<protein>
    <recommendedName>
        <fullName evidence="8">Cysteine desulfurase</fullName>
        <ecNumber evidence="8">2.8.1.7</ecNumber>
    </recommendedName>
</protein>
<dbReference type="PROSITE" id="PS00595">
    <property type="entry name" value="AA_TRANSFER_CLASS_5"/>
    <property type="match status" value="1"/>
</dbReference>
<proteinExistence type="inferred from homology"/>
<dbReference type="EC" id="2.8.1.7" evidence="8"/>
<evidence type="ECO:0000256" key="8">
    <source>
        <dbReference type="RuleBase" id="RU004506"/>
    </source>
</evidence>
<comment type="cofactor">
    <cofactor evidence="1 7">
        <name>pyridoxal 5'-phosphate</name>
        <dbReference type="ChEBI" id="CHEBI:597326"/>
    </cofactor>
</comment>
<dbReference type="InterPro" id="IPR000192">
    <property type="entry name" value="Aminotrans_V_dom"/>
</dbReference>
<dbReference type="GO" id="GO:0006534">
    <property type="term" value="P:cysteine metabolic process"/>
    <property type="evidence" value="ECO:0007669"/>
    <property type="project" value="UniProtKB-UniRule"/>
</dbReference>
<evidence type="ECO:0000313" key="11">
    <source>
        <dbReference type="Proteomes" id="UP000486602"/>
    </source>
</evidence>
<evidence type="ECO:0000313" key="10">
    <source>
        <dbReference type="EMBL" id="NEN25103.1"/>
    </source>
</evidence>
<evidence type="ECO:0000256" key="6">
    <source>
        <dbReference type="ARBA" id="ARBA00050776"/>
    </source>
</evidence>
<gene>
    <name evidence="10" type="ORF">G3O08_16505</name>
</gene>
<dbReference type="PIRSF" id="PIRSF005572">
    <property type="entry name" value="NifS"/>
    <property type="match status" value="1"/>
</dbReference>
<feature type="domain" description="Aminotransferase class V" evidence="9">
    <location>
        <begin position="32"/>
        <end position="401"/>
    </location>
</feature>
<dbReference type="InterPro" id="IPR020578">
    <property type="entry name" value="Aminotrans_V_PyrdxlP_BS"/>
</dbReference>
<comment type="catalytic activity">
    <reaction evidence="6 8">
        <text>(sulfur carrier)-H + L-cysteine = (sulfur carrier)-SH + L-alanine</text>
        <dbReference type="Rhea" id="RHEA:43892"/>
        <dbReference type="Rhea" id="RHEA-COMP:14737"/>
        <dbReference type="Rhea" id="RHEA-COMP:14739"/>
        <dbReference type="ChEBI" id="CHEBI:29917"/>
        <dbReference type="ChEBI" id="CHEBI:35235"/>
        <dbReference type="ChEBI" id="CHEBI:57972"/>
        <dbReference type="ChEBI" id="CHEBI:64428"/>
        <dbReference type="EC" id="2.8.1.7"/>
    </reaction>
</comment>
<dbReference type="CDD" id="cd06453">
    <property type="entry name" value="SufS_like"/>
    <property type="match status" value="1"/>
</dbReference>
<sequence length="413" mass="45388">MNNLEAKTVLENEAIRAQFPILKREVNGHKLVYLDNAASSQKPKAVLDAIVNYYSFDHSNVHRGVHFLSQLATEKYEAAREKMRGFINAKSTKEVLFTKGTTEGINLVSYGLSRSFLKPGDEILISEMEHHSNIVPWQIAAADAGAKLVVVNVLEDGSLCMDDFRKKLSDKTKLVSIVHVSNALGTINPVKEITQLAHEQGALVLIDGAQAAPHQKVDVQDIDCDFYVISGHKMYGPTGSGILYGKEAILNEMPPYQAGGEMIKNVSFEETTYNELPFKFEAGTPNVEAAIGLSAAVDFMEEIGFEKLTRIEQELVAYAHERLSEVEGIRFIGTAPEKASVVSFIVEGTHPTDIGTIIDKLGIAVRTGHHCTQPLMDKFGLPGTVRASFAVYNTLEEIDLLTDAVKRAVKMLK</sequence>